<feature type="region of interest" description="Disordered" evidence="1">
    <location>
        <begin position="45"/>
        <end position="104"/>
    </location>
</feature>
<reference evidence="2 3" key="1">
    <citation type="journal article" date="2012" name="PLoS Pathog.">
        <title>Diverse lifestyles and strategies of plant pathogenesis encoded in the genomes of eighteen Dothideomycetes fungi.</title>
        <authorList>
            <person name="Ohm R.A."/>
            <person name="Feau N."/>
            <person name="Henrissat B."/>
            <person name="Schoch C.L."/>
            <person name="Horwitz B.A."/>
            <person name="Barry K.W."/>
            <person name="Condon B.J."/>
            <person name="Copeland A.C."/>
            <person name="Dhillon B."/>
            <person name="Glaser F."/>
            <person name="Hesse C.N."/>
            <person name="Kosti I."/>
            <person name="LaButti K."/>
            <person name="Lindquist E.A."/>
            <person name="Lucas S."/>
            <person name="Salamov A.A."/>
            <person name="Bradshaw R.E."/>
            <person name="Ciuffetti L."/>
            <person name="Hamelin R.C."/>
            <person name="Kema G.H.J."/>
            <person name="Lawrence C."/>
            <person name="Scott J.A."/>
            <person name="Spatafora J.W."/>
            <person name="Turgeon B.G."/>
            <person name="de Wit P.J.G.M."/>
            <person name="Zhong S."/>
            <person name="Goodwin S.B."/>
            <person name="Grigoriev I.V."/>
        </authorList>
    </citation>
    <scope>NUCLEOTIDE SEQUENCE [LARGE SCALE GENOMIC DNA]</scope>
    <source>
        <strain evidence="3">28A</strain>
    </source>
</reference>
<dbReference type="STRING" id="671987.R0KEL3"/>
<sequence length="199" mass="21042">MTTSILTPLNNSPFGVPDSYPRTISTMSRGQGYFFHNFNPDDATGSNSYNFQHPQPQSTEHAFSNVWGTSPLTTAPPQDTHHAFVSQPSVNASPTSTASIDPAALSTPTFTPANASASFSTPTFTSANSSVALATPNFTPANSSAGFHHHAAAISPSQSHFDTNLSSSSPLGNETSCLVSLHGFINCINRHESIIRMTV</sequence>
<evidence type="ECO:0000313" key="3">
    <source>
        <dbReference type="Proteomes" id="UP000016935"/>
    </source>
</evidence>
<dbReference type="OrthoDB" id="295274at2759"/>
<organism evidence="2 3">
    <name type="scientific">Exserohilum turcicum (strain 28A)</name>
    <name type="common">Northern leaf blight fungus</name>
    <name type="synonym">Setosphaeria turcica</name>
    <dbReference type="NCBI Taxonomy" id="671987"/>
    <lineage>
        <taxon>Eukaryota</taxon>
        <taxon>Fungi</taxon>
        <taxon>Dikarya</taxon>
        <taxon>Ascomycota</taxon>
        <taxon>Pezizomycotina</taxon>
        <taxon>Dothideomycetes</taxon>
        <taxon>Pleosporomycetidae</taxon>
        <taxon>Pleosporales</taxon>
        <taxon>Pleosporineae</taxon>
        <taxon>Pleosporaceae</taxon>
        <taxon>Exserohilum</taxon>
    </lineage>
</organism>
<dbReference type="Proteomes" id="UP000016935">
    <property type="component" value="Unassembled WGS sequence"/>
</dbReference>
<feature type="compositionally biased region" description="Polar residues" evidence="1">
    <location>
        <begin position="86"/>
        <end position="99"/>
    </location>
</feature>
<dbReference type="EMBL" id="KB908570">
    <property type="protein sequence ID" value="EOA87764.1"/>
    <property type="molecule type" value="Genomic_DNA"/>
</dbReference>
<dbReference type="AlphaFoldDB" id="R0KEL3"/>
<name>R0KEL3_EXST2</name>
<dbReference type="RefSeq" id="XP_008024529.1">
    <property type="nucleotide sequence ID" value="XM_008026338.1"/>
</dbReference>
<evidence type="ECO:0000313" key="2">
    <source>
        <dbReference type="EMBL" id="EOA87764.1"/>
    </source>
</evidence>
<keyword evidence="3" id="KW-1185">Reference proteome</keyword>
<evidence type="ECO:0000256" key="1">
    <source>
        <dbReference type="SAM" id="MobiDB-lite"/>
    </source>
</evidence>
<gene>
    <name evidence="2" type="ORF">SETTUDRAFT_28065</name>
</gene>
<dbReference type="GeneID" id="19403203"/>
<proteinExistence type="predicted"/>
<protein>
    <submittedName>
        <fullName evidence="2">Uncharacterized protein</fullName>
    </submittedName>
</protein>
<reference evidence="2 3" key="2">
    <citation type="journal article" date="2013" name="PLoS Genet.">
        <title>Comparative genome structure, secondary metabolite, and effector coding capacity across Cochliobolus pathogens.</title>
        <authorList>
            <person name="Condon B.J."/>
            <person name="Leng Y."/>
            <person name="Wu D."/>
            <person name="Bushley K.E."/>
            <person name="Ohm R.A."/>
            <person name="Otillar R."/>
            <person name="Martin J."/>
            <person name="Schackwitz W."/>
            <person name="Grimwood J."/>
            <person name="MohdZainudin N."/>
            <person name="Xue C."/>
            <person name="Wang R."/>
            <person name="Manning V.A."/>
            <person name="Dhillon B."/>
            <person name="Tu Z.J."/>
            <person name="Steffenson B.J."/>
            <person name="Salamov A."/>
            <person name="Sun H."/>
            <person name="Lowry S."/>
            <person name="LaButti K."/>
            <person name="Han J."/>
            <person name="Copeland A."/>
            <person name="Lindquist E."/>
            <person name="Barry K."/>
            <person name="Schmutz J."/>
            <person name="Baker S.E."/>
            <person name="Ciuffetti L.M."/>
            <person name="Grigoriev I.V."/>
            <person name="Zhong S."/>
            <person name="Turgeon B.G."/>
        </authorList>
    </citation>
    <scope>NUCLEOTIDE SEQUENCE [LARGE SCALE GENOMIC DNA]</scope>
    <source>
        <strain evidence="3">28A</strain>
    </source>
</reference>
<dbReference type="HOGENOM" id="CLU_1372954_0_0_1"/>
<feature type="compositionally biased region" description="Polar residues" evidence="1">
    <location>
        <begin position="45"/>
        <end position="77"/>
    </location>
</feature>
<accession>R0KEL3</accession>